<dbReference type="InterPro" id="IPR003661">
    <property type="entry name" value="HisK_dim/P_dom"/>
</dbReference>
<dbReference type="PANTHER" id="PTHR43065">
    <property type="entry name" value="SENSOR HISTIDINE KINASE"/>
    <property type="match status" value="1"/>
</dbReference>
<keyword evidence="11" id="KW-0812">Transmembrane</keyword>
<dbReference type="Pfam" id="PF00512">
    <property type="entry name" value="HisKA"/>
    <property type="match status" value="1"/>
</dbReference>
<evidence type="ECO:0000313" key="15">
    <source>
        <dbReference type="Proteomes" id="UP000322181"/>
    </source>
</evidence>
<evidence type="ECO:0000256" key="2">
    <source>
        <dbReference type="ARBA" id="ARBA00004370"/>
    </source>
</evidence>
<keyword evidence="11" id="KW-0472">Membrane</keyword>
<dbReference type="PIRSF" id="PIRSF037119">
    <property type="entry name" value="STHK_PgtB"/>
    <property type="match status" value="1"/>
</dbReference>
<organism evidence="14 15">
    <name type="scientific">Morganella psychrotolerans</name>
    <dbReference type="NCBI Taxonomy" id="368603"/>
    <lineage>
        <taxon>Bacteria</taxon>
        <taxon>Pseudomonadati</taxon>
        <taxon>Pseudomonadota</taxon>
        <taxon>Gammaproteobacteria</taxon>
        <taxon>Enterobacterales</taxon>
        <taxon>Morganellaceae</taxon>
        <taxon>Morganella</taxon>
    </lineage>
</organism>
<dbReference type="InterPro" id="IPR017116">
    <property type="entry name" value="Sig_transdc_His_kinase_PgtB"/>
</dbReference>
<feature type="domain" description="Histidine kinase" evidence="12">
    <location>
        <begin position="456"/>
        <end position="666"/>
    </location>
</feature>
<dbReference type="SUPFAM" id="SSF55874">
    <property type="entry name" value="ATPase domain of HSP90 chaperone/DNA topoisomerase II/histidine kinase"/>
    <property type="match status" value="1"/>
</dbReference>
<feature type="transmembrane region" description="Helical" evidence="11">
    <location>
        <begin position="20"/>
        <end position="40"/>
    </location>
</feature>
<dbReference type="CDD" id="cd06225">
    <property type="entry name" value="HAMP"/>
    <property type="match status" value="1"/>
</dbReference>
<dbReference type="SMART" id="SM00304">
    <property type="entry name" value="HAMP"/>
    <property type="match status" value="1"/>
</dbReference>
<feature type="coiled-coil region" evidence="10">
    <location>
        <begin position="403"/>
        <end position="440"/>
    </location>
</feature>
<dbReference type="OrthoDB" id="9772100at2"/>
<dbReference type="PROSITE" id="PS50109">
    <property type="entry name" value="HIS_KIN"/>
    <property type="match status" value="1"/>
</dbReference>
<evidence type="ECO:0000259" key="13">
    <source>
        <dbReference type="PROSITE" id="PS50885"/>
    </source>
</evidence>
<protein>
    <recommendedName>
        <fullName evidence="3">histidine kinase</fullName>
        <ecNumber evidence="3">2.7.13.3</ecNumber>
    </recommendedName>
</protein>
<keyword evidence="8" id="KW-0067">ATP-binding</keyword>
<evidence type="ECO:0000256" key="5">
    <source>
        <dbReference type="ARBA" id="ARBA00022679"/>
    </source>
</evidence>
<evidence type="ECO:0000313" key="14">
    <source>
        <dbReference type="EMBL" id="KAA8715468.1"/>
    </source>
</evidence>
<evidence type="ECO:0000256" key="4">
    <source>
        <dbReference type="ARBA" id="ARBA00022553"/>
    </source>
</evidence>
<dbReference type="Proteomes" id="UP000322181">
    <property type="component" value="Unassembled WGS sequence"/>
</dbReference>
<dbReference type="SUPFAM" id="SSF47384">
    <property type="entry name" value="Homodimeric domain of signal transducing histidine kinase"/>
    <property type="match status" value="1"/>
</dbReference>
<evidence type="ECO:0000259" key="12">
    <source>
        <dbReference type="PROSITE" id="PS50109"/>
    </source>
</evidence>
<dbReference type="Pfam" id="PF02518">
    <property type="entry name" value="HATPase_c"/>
    <property type="match status" value="1"/>
</dbReference>
<dbReference type="SMART" id="SM00387">
    <property type="entry name" value="HATPase_c"/>
    <property type="match status" value="1"/>
</dbReference>
<evidence type="ECO:0000256" key="7">
    <source>
        <dbReference type="ARBA" id="ARBA00022777"/>
    </source>
</evidence>
<evidence type="ECO:0000256" key="9">
    <source>
        <dbReference type="ARBA" id="ARBA00023012"/>
    </source>
</evidence>
<keyword evidence="9" id="KW-0902">Two-component regulatory system</keyword>
<dbReference type="AlphaFoldDB" id="A0A5M9R591"/>
<keyword evidence="10" id="KW-0175">Coiled coil</keyword>
<dbReference type="PRINTS" id="PR00344">
    <property type="entry name" value="BCTRLSENSOR"/>
</dbReference>
<feature type="domain" description="HAMP" evidence="13">
    <location>
        <begin position="366"/>
        <end position="418"/>
    </location>
</feature>
<dbReference type="Gene3D" id="6.10.340.10">
    <property type="match status" value="1"/>
</dbReference>
<dbReference type="InterPro" id="IPR036097">
    <property type="entry name" value="HisK_dim/P_sf"/>
</dbReference>
<comment type="catalytic activity">
    <reaction evidence="1">
        <text>ATP + protein L-histidine = ADP + protein N-phospho-L-histidine.</text>
        <dbReference type="EC" id="2.7.13.3"/>
    </reaction>
</comment>
<evidence type="ECO:0000256" key="8">
    <source>
        <dbReference type="ARBA" id="ARBA00022840"/>
    </source>
</evidence>
<sequence length="669" mass="74571">MKQRIAHYIGRFSISGILRAAFVVGTLMTLIVSCVSLYAWQAQNRQIRYELGDYFPRIQASFLIEGQLNGIVDELNEFLKAPDTVARLQLRNRITTHLAQIDTINQKLTGQDQAQITAIVQQGKILLQRLDNSLYTLFLARENVNTLSARIAWLHDDFNTELSSLSQDISWQQGSLLDQIEQDPSRATALQGSLRKVQGELQLIYTLARLEGQIMDDLTGRLRDEQNDSSTNSNHDPSSYVRYLNYLKSGVQANETAQDMYPSTVTLRQTIDELLDIGLSDSKMPGVLNNYRTARAELAAATTEKDRILERFRTQLDVQLDNSHSQLQTLNHHLSNIMSYSGTIIIITALLALLLAVLFNHYFIRSRLVKRFTALNKAVARIGHGDFTAEIPVDGRDEIARVATLLRQTLNQINRQKIQLEQEITDRKGIEDNLRATQNELIQTAKLAVVGQTMTTLAHEINQPLNALSMHLYMAKRALAADENNTTAVNALSKSTQLVTRIDGIIRSLRQFARRRDDGAQLQPIDLHQSIQDAWDILALQNKMRDVTLHQPDRLPLVQGDAIGIQQVLVNLLANALDASPAAADITIDYTESGDDITLFISDNGCGWPLALADSLMKPFTTSKEIGLGIGLSVSSSIMQQLGGGLRIASTLTRNGCVILSFKKVTEHA</sequence>
<dbReference type="PANTHER" id="PTHR43065:SF16">
    <property type="entry name" value="SENSORY HISTIDINE KINASE_PHOSPHATASE NTRB"/>
    <property type="match status" value="1"/>
</dbReference>
<dbReference type="SMART" id="SM00388">
    <property type="entry name" value="HisKA"/>
    <property type="match status" value="1"/>
</dbReference>
<gene>
    <name evidence="14" type="ORF">F4V73_10875</name>
</gene>
<evidence type="ECO:0000256" key="6">
    <source>
        <dbReference type="ARBA" id="ARBA00022741"/>
    </source>
</evidence>
<dbReference type="PROSITE" id="PS50885">
    <property type="entry name" value="HAMP"/>
    <property type="match status" value="1"/>
</dbReference>
<evidence type="ECO:0000256" key="1">
    <source>
        <dbReference type="ARBA" id="ARBA00000085"/>
    </source>
</evidence>
<dbReference type="InterPro" id="IPR005467">
    <property type="entry name" value="His_kinase_dom"/>
</dbReference>
<dbReference type="InterPro" id="IPR036890">
    <property type="entry name" value="HATPase_C_sf"/>
</dbReference>
<dbReference type="Pfam" id="PF00672">
    <property type="entry name" value="HAMP"/>
    <property type="match status" value="1"/>
</dbReference>
<feature type="transmembrane region" description="Helical" evidence="11">
    <location>
        <begin position="337"/>
        <end position="363"/>
    </location>
</feature>
<dbReference type="InterPro" id="IPR003594">
    <property type="entry name" value="HATPase_dom"/>
</dbReference>
<dbReference type="Gene3D" id="3.30.565.10">
    <property type="entry name" value="Histidine kinase-like ATPase, C-terminal domain"/>
    <property type="match status" value="1"/>
</dbReference>
<dbReference type="PROSITE" id="PS51257">
    <property type="entry name" value="PROKAR_LIPOPROTEIN"/>
    <property type="match status" value="1"/>
</dbReference>
<keyword evidence="6" id="KW-0547">Nucleotide-binding</keyword>
<dbReference type="CDD" id="cd00075">
    <property type="entry name" value="HATPase"/>
    <property type="match status" value="1"/>
</dbReference>
<comment type="subcellular location">
    <subcellularLocation>
        <location evidence="2">Membrane</location>
    </subcellularLocation>
</comment>
<keyword evidence="4" id="KW-0597">Phosphoprotein</keyword>
<evidence type="ECO:0000256" key="3">
    <source>
        <dbReference type="ARBA" id="ARBA00012438"/>
    </source>
</evidence>
<dbReference type="GO" id="GO:0016020">
    <property type="term" value="C:membrane"/>
    <property type="evidence" value="ECO:0007669"/>
    <property type="project" value="UniProtKB-SubCell"/>
</dbReference>
<dbReference type="GO" id="GO:0005524">
    <property type="term" value="F:ATP binding"/>
    <property type="evidence" value="ECO:0007669"/>
    <property type="project" value="UniProtKB-KW"/>
</dbReference>
<dbReference type="InterPro" id="IPR004358">
    <property type="entry name" value="Sig_transdc_His_kin-like_C"/>
</dbReference>
<keyword evidence="11" id="KW-1133">Transmembrane helix</keyword>
<dbReference type="CDD" id="cd00082">
    <property type="entry name" value="HisKA"/>
    <property type="match status" value="1"/>
</dbReference>
<accession>A0A5M9R591</accession>
<dbReference type="RefSeq" id="WP_067366519.1">
    <property type="nucleotide sequence ID" value="NZ_BAAAFS010000002.1"/>
</dbReference>
<evidence type="ECO:0000256" key="11">
    <source>
        <dbReference type="SAM" id="Phobius"/>
    </source>
</evidence>
<dbReference type="InterPro" id="IPR003660">
    <property type="entry name" value="HAMP_dom"/>
</dbReference>
<keyword evidence="7" id="KW-0418">Kinase</keyword>
<dbReference type="GO" id="GO:0000155">
    <property type="term" value="F:phosphorelay sensor kinase activity"/>
    <property type="evidence" value="ECO:0007669"/>
    <property type="project" value="InterPro"/>
</dbReference>
<name>A0A5M9R591_9GAMM</name>
<reference evidence="14 15" key="1">
    <citation type="submission" date="2019-09" db="EMBL/GenBank/DDBJ databases">
        <title>Draft genome sequence of various Type strains from the CCUG.</title>
        <authorList>
            <person name="Pineiro-Iglesias B."/>
            <person name="Tunovic T."/>
            <person name="Unosson C."/>
            <person name="Inganas E."/>
            <person name="Ohlen M."/>
            <person name="Cardew S."/>
            <person name="Jensie-Markopoulos S."/>
            <person name="Salva-Serra F."/>
            <person name="Jaen-Luchoro D."/>
            <person name="Karlsson R."/>
            <person name="Svensson-Stadler L."/>
            <person name="Chun J."/>
            <person name="Moore E."/>
        </authorList>
    </citation>
    <scope>NUCLEOTIDE SEQUENCE [LARGE SCALE GENOMIC DNA]</scope>
    <source>
        <strain evidence="14 15">CCUG 53682T</strain>
    </source>
</reference>
<evidence type="ECO:0000256" key="10">
    <source>
        <dbReference type="SAM" id="Coils"/>
    </source>
</evidence>
<comment type="caution">
    <text evidence="14">The sequence shown here is derived from an EMBL/GenBank/DDBJ whole genome shotgun (WGS) entry which is preliminary data.</text>
</comment>
<dbReference type="Gene3D" id="1.10.287.130">
    <property type="match status" value="1"/>
</dbReference>
<proteinExistence type="predicted"/>
<dbReference type="EMBL" id="VXKB01000002">
    <property type="protein sequence ID" value="KAA8715468.1"/>
    <property type="molecule type" value="Genomic_DNA"/>
</dbReference>
<dbReference type="NCBIfam" id="NF047794">
    <property type="entry name" value="HisKinPtgB"/>
    <property type="match status" value="1"/>
</dbReference>
<keyword evidence="5" id="KW-0808">Transferase</keyword>
<dbReference type="EC" id="2.7.13.3" evidence="3"/>